<dbReference type="Proteomes" id="UP000218267">
    <property type="component" value="Chromosome"/>
</dbReference>
<comment type="subcellular location">
    <subcellularLocation>
        <location evidence="1">Cell outer membrane</location>
    </subcellularLocation>
</comment>
<reference evidence="9 10" key="1">
    <citation type="journal article" date="2018" name="Mar. Genomics">
        <title>Complete genome sequence of Marinifilaceae bacterium strain SPP2, isolated from the Antarctic marine sediment.</title>
        <authorList>
            <person name="Watanabe M."/>
            <person name="Kojima H."/>
            <person name="Fukui M."/>
        </authorList>
    </citation>
    <scope>NUCLEOTIDE SEQUENCE [LARGE SCALE GENOMIC DNA]</scope>
    <source>
        <strain evidence="9 10">SPP2</strain>
    </source>
</reference>
<organism evidence="9 10">
    <name type="scientific">Labilibaculum antarcticum</name>
    <dbReference type="NCBI Taxonomy" id="1717717"/>
    <lineage>
        <taxon>Bacteria</taxon>
        <taxon>Pseudomonadati</taxon>
        <taxon>Bacteroidota</taxon>
        <taxon>Bacteroidia</taxon>
        <taxon>Marinilabiliales</taxon>
        <taxon>Marinifilaceae</taxon>
        <taxon>Labilibaculum</taxon>
    </lineage>
</organism>
<dbReference type="SUPFAM" id="SSF48452">
    <property type="entry name" value="TPR-like"/>
    <property type="match status" value="1"/>
</dbReference>
<keyword evidence="4" id="KW-0472">Membrane</keyword>
<reference evidence="10" key="2">
    <citation type="journal article" date="2020" name="Antonie Van Leeuwenhoek">
        <title>Labilibaculum antarcticum sp. nov., a novel facultative anaerobic, psychrotorelant bacterium isolated from marine sediment of Antarctica.</title>
        <authorList>
            <person name="Watanabe M."/>
            <person name="Kojima H."/>
            <person name="Fukui M."/>
        </authorList>
    </citation>
    <scope>NUCLEOTIDE SEQUENCE [LARGE SCALE GENOMIC DNA]</scope>
    <source>
        <strain evidence="10">SPP2</strain>
    </source>
</reference>
<dbReference type="Pfam" id="PF14322">
    <property type="entry name" value="SusD-like_3"/>
    <property type="match status" value="1"/>
</dbReference>
<gene>
    <name evidence="9" type="ORF">ALGA_0762</name>
</gene>
<evidence type="ECO:0000256" key="6">
    <source>
        <dbReference type="SAM" id="SignalP"/>
    </source>
</evidence>
<evidence type="ECO:0000256" key="5">
    <source>
        <dbReference type="ARBA" id="ARBA00023237"/>
    </source>
</evidence>
<feature type="signal peptide" evidence="6">
    <location>
        <begin position="1"/>
        <end position="23"/>
    </location>
</feature>
<evidence type="ECO:0000313" key="10">
    <source>
        <dbReference type="Proteomes" id="UP000218267"/>
    </source>
</evidence>
<dbReference type="InterPro" id="IPR033985">
    <property type="entry name" value="SusD-like_N"/>
</dbReference>
<dbReference type="AlphaFoldDB" id="A0A1Y1CIP6"/>
<feature type="domain" description="SusD-like N-terminal" evidence="8">
    <location>
        <begin position="25"/>
        <end position="233"/>
    </location>
</feature>
<name>A0A1Y1CIP6_9BACT</name>
<dbReference type="RefSeq" id="WP_096428079.1">
    <property type="nucleotide sequence ID" value="NZ_AP018042.1"/>
</dbReference>
<sequence>MRKYKIYNSILLLALFLVNVGCSDLLDESPDERLEVNSLDKVSATLIGAYQNDRGYRFTHFCTDNVTLTQNVFDNHPIIEDLYSWSRNFRNQTHQDSPSAFWVASYGSIANVNLALESLDKLTINSEMQAQADAIKGEALIMRSYCHFMLVNLFAKHYDQTSASSDLGVPYVTEVEDELIVDYERGNVEDVYNKAEKDLLEGIALLEKDSREVNKNKYRFTYPSVYLYASRFYNYRNRDEADVTQTLAYANKAIEAFGGADVMRAWSEYGSDNNGPIDIDQQEVGFVQTSSTWTSFNWTYQMTSDINSSELSKNPFNKKDERVSGGYKRSGNIFTPTGFFVYVPGYSEQTASDIFPIAEAILNVAEASIRLGDYVKAKEMLEIIGLHTYSMDADLDENPRGPYDPAALTTDKLKSFYGLENDKQAWTEYLLFERRNMFLLRGFRWFDIKRYALDVEHLLEDGTTVKLSDVAPDKDFQIPVFAIDAGMQANQ</sequence>
<evidence type="ECO:0000259" key="8">
    <source>
        <dbReference type="Pfam" id="PF14322"/>
    </source>
</evidence>
<protein>
    <submittedName>
        <fullName evidence="9">Uncharacterized protein</fullName>
    </submittedName>
</protein>
<keyword evidence="5" id="KW-0998">Cell outer membrane</keyword>
<evidence type="ECO:0000256" key="4">
    <source>
        <dbReference type="ARBA" id="ARBA00023136"/>
    </source>
</evidence>
<accession>A0A1Y1CIP6</accession>
<dbReference type="Gene3D" id="1.25.40.390">
    <property type="match status" value="1"/>
</dbReference>
<evidence type="ECO:0000256" key="1">
    <source>
        <dbReference type="ARBA" id="ARBA00004442"/>
    </source>
</evidence>
<evidence type="ECO:0000256" key="2">
    <source>
        <dbReference type="ARBA" id="ARBA00006275"/>
    </source>
</evidence>
<evidence type="ECO:0000256" key="3">
    <source>
        <dbReference type="ARBA" id="ARBA00022729"/>
    </source>
</evidence>
<dbReference type="KEGG" id="mbas:ALGA_0762"/>
<evidence type="ECO:0000313" key="9">
    <source>
        <dbReference type="EMBL" id="BAX79151.1"/>
    </source>
</evidence>
<feature type="chain" id="PRO_5012304899" evidence="6">
    <location>
        <begin position="24"/>
        <end position="491"/>
    </location>
</feature>
<evidence type="ECO:0000259" key="7">
    <source>
        <dbReference type="Pfam" id="PF07980"/>
    </source>
</evidence>
<comment type="similarity">
    <text evidence="2">Belongs to the SusD family.</text>
</comment>
<keyword evidence="10" id="KW-1185">Reference proteome</keyword>
<dbReference type="Pfam" id="PF07980">
    <property type="entry name" value="SusD_RagB"/>
    <property type="match status" value="1"/>
</dbReference>
<dbReference type="InterPro" id="IPR012944">
    <property type="entry name" value="SusD_RagB_dom"/>
</dbReference>
<feature type="domain" description="RagB/SusD" evidence="7">
    <location>
        <begin position="240"/>
        <end position="453"/>
    </location>
</feature>
<keyword evidence="3 6" id="KW-0732">Signal</keyword>
<dbReference type="OrthoDB" id="1147023at2"/>
<dbReference type="InterPro" id="IPR011990">
    <property type="entry name" value="TPR-like_helical_dom_sf"/>
</dbReference>
<dbReference type="EMBL" id="AP018042">
    <property type="protein sequence ID" value="BAX79151.1"/>
    <property type="molecule type" value="Genomic_DNA"/>
</dbReference>
<proteinExistence type="inferred from homology"/>